<organism evidence="1 2">
    <name type="scientific">Favolaschia claudopus</name>
    <dbReference type="NCBI Taxonomy" id="2862362"/>
    <lineage>
        <taxon>Eukaryota</taxon>
        <taxon>Fungi</taxon>
        <taxon>Dikarya</taxon>
        <taxon>Basidiomycota</taxon>
        <taxon>Agaricomycotina</taxon>
        <taxon>Agaricomycetes</taxon>
        <taxon>Agaricomycetidae</taxon>
        <taxon>Agaricales</taxon>
        <taxon>Marasmiineae</taxon>
        <taxon>Mycenaceae</taxon>
        <taxon>Favolaschia</taxon>
    </lineage>
</organism>
<protein>
    <submittedName>
        <fullName evidence="1">Uncharacterized protein</fullName>
    </submittedName>
</protein>
<dbReference type="EMBL" id="JAWWNJ010000098">
    <property type="protein sequence ID" value="KAK6996257.1"/>
    <property type="molecule type" value="Genomic_DNA"/>
</dbReference>
<proteinExistence type="predicted"/>
<reference evidence="1 2" key="1">
    <citation type="journal article" date="2024" name="J Genomics">
        <title>Draft genome sequencing and assembly of Favolaschia claudopus CIRM-BRFM 2984 isolated from oak limbs.</title>
        <authorList>
            <person name="Navarro D."/>
            <person name="Drula E."/>
            <person name="Chaduli D."/>
            <person name="Cazenave R."/>
            <person name="Ahrendt S."/>
            <person name="Wang J."/>
            <person name="Lipzen A."/>
            <person name="Daum C."/>
            <person name="Barry K."/>
            <person name="Grigoriev I.V."/>
            <person name="Favel A."/>
            <person name="Rosso M.N."/>
            <person name="Martin F."/>
        </authorList>
    </citation>
    <scope>NUCLEOTIDE SEQUENCE [LARGE SCALE GENOMIC DNA]</scope>
    <source>
        <strain evidence="1 2">CIRM-BRFM 2984</strain>
    </source>
</reference>
<gene>
    <name evidence="1" type="ORF">R3P38DRAFT_2566065</name>
</gene>
<keyword evidence="2" id="KW-1185">Reference proteome</keyword>
<dbReference type="Proteomes" id="UP001362999">
    <property type="component" value="Unassembled WGS sequence"/>
</dbReference>
<accession>A0AAV9ZYQ0</accession>
<sequence length="126" mass="14218">PWFPDTQRQLSQVLTTRCLQLLTTKLRFNICNLEASHLRNTDILDLAERIVNGIPDELAYAAKHWAHHLSAVGSSDEVSFELDKFFQHSLLHWLEVISLLGQVGGALKAIAVAERYAQVCLHPMCI</sequence>
<name>A0AAV9ZYQ0_9AGAR</name>
<evidence type="ECO:0000313" key="2">
    <source>
        <dbReference type="Proteomes" id="UP001362999"/>
    </source>
</evidence>
<feature type="non-terminal residue" evidence="1">
    <location>
        <position position="1"/>
    </location>
</feature>
<comment type="caution">
    <text evidence="1">The sequence shown here is derived from an EMBL/GenBank/DDBJ whole genome shotgun (WGS) entry which is preliminary data.</text>
</comment>
<dbReference type="AlphaFoldDB" id="A0AAV9ZYQ0"/>
<evidence type="ECO:0000313" key="1">
    <source>
        <dbReference type="EMBL" id="KAK6996257.1"/>
    </source>
</evidence>